<reference evidence="2" key="1">
    <citation type="submission" date="2021-12" db="EMBL/GenBank/DDBJ databases">
        <authorList>
            <person name="Rodrigo-Torres L."/>
            <person name="Arahal R. D."/>
            <person name="Lucena T."/>
        </authorList>
    </citation>
    <scope>NUCLEOTIDE SEQUENCE</scope>
    <source>
        <strain evidence="2">CECT 8858</strain>
    </source>
</reference>
<protein>
    <recommendedName>
        <fullName evidence="1">HTH LytTR-type domain-containing protein</fullName>
    </recommendedName>
</protein>
<dbReference type="RefSeq" id="WP_238808495.1">
    <property type="nucleotide sequence ID" value="NZ_CAKLPY010000005.1"/>
</dbReference>
<dbReference type="Proteomes" id="UP000837932">
    <property type="component" value="Unassembled WGS sequence"/>
</dbReference>
<evidence type="ECO:0000313" key="3">
    <source>
        <dbReference type="Proteomes" id="UP000837932"/>
    </source>
</evidence>
<dbReference type="PROSITE" id="PS50930">
    <property type="entry name" value="HTH_LYTTR"/>
    <property type="match status" value="1"/>
</dbReference>
<dbReference type="SMART" id="SM00850">
    <property type="entry name" value="LytTR"/>
    <property type="match status" value="2"/>
</dbReference>
<dbReference type="EMBL" id="CAKLPY010000005">
    <property type="protein sequence ID" value="CAH0997684.1"/>
    <property type="molecule type" value="Genomic_DNA"/>
</dbReference>
<dbReference type="Gene3D" id="2.40.50.1020">
    <property type="entry name" value="LytTr DNA-binding domain"/>
    <property type="match status" value="1"/>
</dbReference>
<dbReference type="InterPro" id="IPR007492">
    <property type="entry name" value="LytTR_DNA-bd_dom"/>
</dbReference>
<evidence type="ECO:0000313" key="2">
    <source>
        <dbReference type="EMBL" id="CAH0997684.1"/>
    </source>
</evidence>
<sequence length="240" mass="28135">MNEQLLKSDKISKIRLIEKKEGNWCSAEKVKVKIENIDVFLQEHNQFVNISAKKIINLEFVGRFSFDPSAAYIEIANTQIKVSRRFVPYVRSAFILFLSQRNKSLDQKSAVSMNKNDEKKRGTYLHVFENKISRKVDFKGIKYLFRDGSLTSVLFEDGKVRNYYESLKVFENKYLEKKDFLRINRNCIINTKHLSWFNINLTLNRGEVKIGTDSFKISRRSLVQFKLLVGNYTTIGRPII</sequence>
<accession>A0ABN8F0I3</accession>
<evidence type="ECO:0000259" key="1">
    <source>
        <dbReference type="PROSITE" id="PS50930"/>
    </source>
</evidence>
<organism evidence="2 3">
    <name type="scientific">Emticicia aquatica</name>
    <dbReference type="NCBI Taxonomy" id="1681835"/>
    <lineage>
        <taxon>Bacteria</taxon>
        <taxon>Pseudomonadati</taxon>
        <taxon>Bacteroidota</taxon>
        <taxon>Cytophagia</taxon>
        <taxon>Cytophagales</taxon>
        <taxon>Leadbetterellaceae</taxon>
        <taxon>Emticicia</taxon>
    </lineage>
</organism>
<comment type="caution">
    <text evidence="2">The sequence shown here is derived from an EMBL/GenBank/DDBJ whole genome shotgun (WGS) entry which is preliminary data.</text>
</comment>
<name>A0ABN8F0I3_9BACT</name>
<feature type="domain" description="HTH LytTR-type" evidence="1">
    <location>
        <begin position="156"/>
        <end position="231"/>
    </location>
</feature>
<keyword evidence="3" id="KW-1185">Reference proteome</keyword>
<proteinExistence type="predicted"/>
<dbReference type="Pfam" id="PF04397">
    <property type="entry name" value="LytTR"/>
    <property type="match status" value="1"/>
</dbReference>
<gene>
    <name evidence="2" type="ORF">EMA8858_03818</name>
</gene>